<organism evidence="1 2">
    <name type="scientific">Gossypium schwendimanii</name>
    <name type="common">Cotton</name>
    <dbReference type="NCBI Taxonomy" id="34291"/>
    <lineage>
        <taxon>Eukaryota</taxon>
        <taxon>Viridiplantae</taxon>
        <taxon>Streptophyta</taxon>
        <taxon>Embryophyta</taxon>
        <taxon>Tracheophyta</taxon>
        <taxon>Spermatophyta</taxon>
        <taxon>Magnoliopsida</taxon>
        <taxon>eudicotyledons</taxon>
        <taxon>Gunneridae</taxon>
        <taxon>Pentapetalae</taxon>
        <taxon>rosids</taxon>
        <taxon>malvids</taxon>
        <taxon>Malvales</taxon>
        <taxon>Malvaceae</taxon>
        <taxon>Malvoideae</taxon>
        <taxon>Gossypium</taxon>
    </lineage>
</organism>
<accession>A0A7J9LPL2</accession>
<dbReference type="Proteomes" id="UP000593576">
    <property type="component" value="Unassembled WGS sequence"/>
</dbReference>
<protein>
    <submittedName>
        <fullName evidence="1">Uncharacterized protein</fullName>
    </submittedName>
</protein>
<evidence type="ECO:0000313" key="1">
    <source>
        <dbReference type="EMBL" id="MBA0860735.1"/>
    </source>
</evidence>
<proteinExistence type="predicted"/>
<gene>
    <name evidence="1" type="ORF">Goshw_020629</name>
</gene>
<sequence>MLLRVGACVKGQSSKPVTIAPNTSNGGLFIRWGSFGPEELARFKELLEKPIKLKSGWPDNEDMAT</sequence>
<dbReference type="OrthoDB" id="10293240at2759"/>
<dbReference type="EMBL" id="JABFAF010000007">
    <property type="protein sequence ID" value="MBA0860735.1"/>
    <property type="molecule type" value="Genomic_DNA"/>
</dbReference>
<evidence type="ECO:0000313" key="2">
    <source>
        <dbReference type="Proteomes" id="UP000593576"/>
    </source>
</evidence>
<name>A0A7J9LPL2_GOSSC</name>
<comment type="caution">
    <text evidence="1">The sequence shown here is derived from an EMBL/GenBank/DDBJ whole genome shotgun (WGS) entry which is preliminary data.</text>
</comment>
<dbReference type="AlphaFoldDB" id="A0A7J9LPL2"/>
<keyword evidence="2" id="KW-1185">Reference proteome</keyword>
<reference evidence="1 2" key="1">
    <citation type="journal article" date="2019" name="Genome Biol. Evol.">
        <title>Insights into the evolution of the New World diploid cottons (Gossypium, subgenus Houzingenia) based on genome sequencing.</title>
        <authorList>
            <person name="Grover C.E."/>
            <person name="Arick M.A. 2nd"/>
            <person name="Thrash A."/>
            <person name="Conover J.L."/>
            <person name="Sanders W.S."/>
            <person name="Peterson D.G."/>
            <person name="Frelichowski J.E."/>
            <person name="Scheffler J.A."/>
            <person name="Scheffler B.E."/>
            <person name="Wendel J.F."/>
        </authorList>
    </citation>
    <scope>NUCLEOTIDE SEQUENCE [LARGE SCALE GENOMIC DNA]</scope>
    <source>
        <strain evidence="1">1</strain>
        <tissue evidence="1">Leaf</tissue>
    </source>
</reference>